<dbReference type="EMBL" id="CAKOGP040002202">
    <property type="protein sequence ID" value="CAJ1964983.1"/>
    <property type="molecule type" value="Genomic_DNA"/>
</dbReference>
<dbReference type="PANTHER" id="PTHR43642">
    <property type="entry name" value="HYBRID SIGNAL TRANSDUCTION HISTIDINE KINASE G"/>
    <property type="match status" value="1"/>
</dbReference>
<dbReference type="SUPFAM" id="SSF52540">
    <property type="entry name" value="P-loop containing nucleoside triphosphate hydrolases"/>
    <property type="match status" value="1"/>
</dbReference>
<name>A0AAD2G6S4_9STRA</name>
<comment type="caution">
    <text evidence="2">The sequence shown here is derived from an EMBL/GenBank/DDBJ whole genome shotgun (WGS) entry which is preliminary data.</text>
</comment>
<keyword evidence="3" id="KW-1185">Reference proteome</keyword>
<dbReference type="InterPro" id="IPR041664">
    <property type="entry name" value="AAA_16"/>
</dbReference>
<proteinExistence type="predicted"/>
<dbReference type="Pfam" id="PF13191">
    <property type="entry name" value="AAA_16"/>
    <property type="match status" value="1"/>
</dbReference>
<evidence type="ECO:0000313" key="2">
    <source>
        <dbReference type="EMBL" id="CAJ1964983.1"/>
    </source>
</evidence>
<dbReference type="InterPro" id="IPR027417">
    <property type="entry name" value="P-loop_NTPase"/>
</dbReference>
<gene>
    <name evidence="2" type="ORF">CYCCA115_LOCUS20891</name>
</gene>
<protein>
    <recommendedName>
        <fullName evidence="1">Orc1-like AAA ATPase domain-containing protein</fullName>
    </recommendedName>
</protein>
<evidence type="ECO:0000259" key="1">
    <source>
        <dbReference type="Pfam" id="PF13191"/>
    </source>
</evidence>
<accession>A0AAD2G6S4</accession>
<dbReference type="AlphaFoldDB" id="A0AAD2G6S4"/>
<reference evidence="2" key="1">
    <citation type="submission" date="2023-08" db="EMBL/GenBank/DDBJ databases">
        <authorList>
            <person name="Audoor S."/>
            <person name="Bilcke G."/>
        </authorList>
    </citation>
    <scope>NUCLEOTIDE SEQUENCE</scope>
</reference>
<dbReference type="PANTHER" id="PTHR43642:SF1">
    <property type="entry name" value="HYBRID SIGNAL TRANSDUCTION HISTIDINE KINASE G"/>
    <property type="match status" value="1"/>
</dbReference>
<dbReference type="Proteomes" id="UP001295423">
    <property type="component" value="Unassembled WGS sequence"/>
</dbReference>
<sequence length="1145" mass="128816">MSVRSSSGKPQSYSLRRGSALANTVISEDEVLSKSGTSEDDAGFTFKSSDFSVSSRDTLNNSREFSWRLEGGSGDLSAAFSVGSAASLRSKNTREDELNIIDGSRRKPQHHQTISEFTIDKLKVDSIGLIGREKEVASLATCFERLMSKDFHDAPMSSMMSTRSFTSTECSTPLILDQPKKELVYISGLSGVGKSSVARTLKRDMEKMDDAIYVEGKFDFNTSNEPYSGIAKALGSICRIILETRQEITIEIATEIYDALHDEIGVLVAMIPDLKEIVGSKYKVQPNTTKENEEYNFANGKQSLKYAFRVLMRVLSSHISVLVMMLDDLQWADPSSLEVIDYIITDIHNPRPLMILGCYRSDEFEEDSLLAKDIQRLKKKAAYFLFAITEIEVNAFDVDDVNRIIMAMMSIDDPNLTLELARLCHQRTLGNPFFLIEFMMMLHSETLIEFNLGLLKWVYDVSKIEDATMSTTNVANLLEVRMKQLPKKIQLFLQYAACLGSSFSESTLQLIWDKRVEGEGEESIQPLLENVTSHHIVDHAGQGRYRWVHDKVQEAALALTGGERESFQFSVGASLYHWLSKEELENELFEVTDLINSYNTRNHYEYAELNLQAAEKARGIFALHSASEYAAIGIGMLPEVTYEERPGLALRLYIIGAEMELALGHGDAAEAYRNALVSRSEYSLVDTLPLQCAYVRKLSFVDLDYPKAVEVCIDILSKLGVQVLWRRVPVSIQALTILMRTISKANKEAPHPANIFKEMELMTDKRDQLVMDLLSTMGFAAYHIRGSLLSVVGICMMVQMTLERGIAKESGNSFVWLGNFTISLKSDYQTAAKFADIGLAIQKGSPPAREGACLFNSHAFVLSWKLPFHECLKPLADGYASSMKMGDTAYAMWALVSRHVWVPYLMGKPLEPLLREFPLLQSQMEELSQGKQLISLKSFRDLFLNLVISGVDVDGPPEISNKAHFARGEMLLFFDPEAAAKRALKVGNNFAKHNMGTCLIMIETFHRGVSLYSMARRTGQRKYRNPAGKIRKLVQSWWDAGNPNVKHYIKLLDAEEKALGKSYDKAEKLYVEAIALAARTGHLHHAALFNERYADLLMHHRRDKKEAEFRLTESIRYYKEWGAIRKVEAVAELLMEQMEGGDAKA</sequence>
<feature type="domain" description="Orc1-like AAA ATPase" evidence="1">
    <location>
        <begin position="180"/>
        <end position="355"/>
    </location>
</feature>
<organism evidence="2 3">
    <name type="scientific">Cylindrotheca closterium</name>
    <dbReference type="NCBI Taxonomy" id="2856"/>
    <lineage>
        <taxon>Eukaryota</taxon>
        <taxon>Sar</taxon>
        <taxon>Stramenopiles</taxon>
        <taxon>Ochrophyta</taxon>
        <taxon>Bacillariophyta</taxon>
        <taxon>Bacillariophyceae</taxon>
        <taxon>Bacillariophycidae</taxon>
        <taxon>Bacillariales</taxon>
        <taxon>Bacillariaceae</taxon>
        <taxon>Cylindrotheca</taxon>
    </lineage>
</organism>
<dbReference type="Gene3D" id="3.40.50.300">
    <property type="entry name" value="P-loop containing nucleotide triphosphate hydrolases"/>
    <property type="match status" value="1"/>
</dbReference>
<evidence type="ECO:0000313" key="3">
    <source>
        <dbReference type="Proteomes" id="UP001295423"/>
    </source>
</evidence>
<dbReference type="InterPro" id="IPR053159">
    <property type="entry name" value="Hybrid_Histidine_Kinase"/>
</dbReference>